<dbReference type="GO" id="GO:0005524">
    <property type="term" value="F:ATP binding"/>
    <property type="evidence" value="ECO:0007669"/>
    <property type="project" value="UniProtKB-UniRule"/>
</dbReference>
<keyword evidence="7" id="KW-0862">Zinc</keyword>
<comment type="function">
    <text evidence="7">Negatively regulates transcription of bacterial ribonucleotide reductase nrd genes and operons by binding to NrdR-boxes.</text>
</comment>
<evidence type="ECO:0000256" key="3">
    <source>
        <dbReference type="ARBA" id="ARBA00022840"/>
    </source>
</evidence>
<organism evidence="9 10">
    <name type="scientific">Candidatus Uhrbacteria bacterium CG10_big_fil_rev_8_21_14_0_10_48_11</name>
    <dbReference type="NCBI Taxonomy" id="1975037"/>
    <lineage>
        <taxon>Bacteria</taxon>
        <taxon>Candidatus Uhriibacteriota</taxon>
    </lineage>
</organism>
<keyword evidence="6 7" id="KW-0804">Transcription</keyword>
<comment type="similarity">
    <text evidence="7">Belongs to the NrdR family.</text>
</comment>
<evidence type="ECO:0000313" key="10">
    <source>
        <dbReference type="Proteomes" id="UP000231152"/>
    </source>
</evidence>
<keyword evidence="7" id="KW-0863">Zinc-finger</keyword>
<gene>
    <name evidence="7" type="primary">nrdR</name>
    <name evidence="9" type="ORF">COV04_00945</name>
</gene>
<evidence type="ECO:0000256" key="5">
    <source>
        <dbReference type="ARBA" id="ARBA00023125"/>
    </source>
</evidence>
<dbReference type="AlphaFoldDB" id="A0A2M8LF63"/>
<keyword evidence="5 7" id="KW-0238">DNA-binding</keyword>
<protein>
    <recommendedName>
        <fullName evidence="7">Transcriptional repressor NrdR</fullName>
    </recommendedName>
</protein>
<dbReference type="InterPro" id="IPR005144">
    <property type="entry name" value="ATP-cone_dom"/>
</dbReference>
<dbReference type="Pfam" id="PF22811">
    <property type="entry name" value="Zn_ribbon_NrdR"/>
    <property type="match status" value="1"/>
</dbReference>
<evidence type="ECO:0000256" key="7">
    <source>
        <dbReference type="HAMAP-Rule" id="MF_00440"/>
    </source>
</evidence>
<dbReference type="NCBIfam" id="TIGR00244">
    <property type="entry name" value="transcriptional regulator NrdR"/>
    <property type="match status" value="1"/>
</dbReference>
<accession>A0A2M8LF63</accession>
<evidence type="ECO:0000313" key="9">
    <source>
        <dbReference type="EMBL" id="PJE76083.1"/>
    </source>
</evidence>
<comment type="cofactor">
    <cofactor evidence="7">
        <name>Zn(2+)</name>
        <dbReference type="ChEBI" id="CHEBI:29105"/>
    </cofactor>
    <text evidence="7">Binds 1 zinc ion.</text>
</comment>
<keyword evidence="7" id="KW-0479">Metal-binding</keyword>
<evidence type="ECO:0000259" key="8">
    <source>
        <dbReference type="PROSITE" id="PS51161"/>
    </source>
</evidence>
<keyword evidence="2 7" id="KW-0547">Nucleotide-binding</keyword>
<dbReference type="PROSITE" id="PS51161">
    <property type="entry name" value="ATP_CONE"/>
    <property type="match status" value="1"/>
</dbReference>
<keyword evidence="1 7" id="KW-0678">Repressor</keyword>
<reference evidence="9 10" key="1">
    <citation type="submission" date="2017-09" db="EMBL/GenBank/DDBJ databases">
        <title>Depth-based differentiation of microbial function through sediment-hosted aquifers and enrichment of novel symbionts in the deep terrestrial subsurface.</title>
        <authorList>
            <person name="Probst A.J."/>
            <person name="Ladd B."/>
            <person name="Jarett J.K."/>
            <person name="Geller-Mcgrath D.E."/>
            <person name="Sieber C.M."/>
            <person name="Emerson J.B."/>
            <person name="Anantharaman K."/>
            <person name="Thomas B.C."/>
            <person name="Malmstrom R."/>
            <person name="Stieglmeier M."/>
            <person name="Klingl A."/>
            <person name="Woyke T."/>
            <person name="Ryan C.M."/>
            <person name="Banfield J.F."/>
        </authorList>
    </citation>
    <scope>NUCLEOTIDE SEQUENCE [LARGE SCALE GENOMIC DNA]</scope>
    <source>
        <strain evidence="9">CG10_big_fil_rev_8_21_14_0_10_48_11</strain>
    </source>
</reference>
<feature type="zinc finger region" evidence="7">
    <location>
        <begin position="3"/>
        <end position="34"/>
    </location>
</feature>
<dbReference type="PANTHER" id="PTHR30455:SF2">
    <property type="entry name" value="TRANSCRIPTIONAL REPRESSOR NRDR"/>
    <property type="match status" value="1"/>
</dbReference>
<dbReference type="Proteomes" id="UP000231152">
    <property type="component" value="Unassembled WGS sequence"/>
</dbReference>
<feature type="domain" description="ATP-cone" evidence="8">
    <location>
        <begin position="49"/>
        <end position="139"/>
    </location>
</feature>
<evidence type="ECO:0000256" key="6">
    <source>
        <dbReference type="ARBA" id="ARBA00023163"/>
    </source>
</evidence>
<dbReference type="GO" id="GO:0003677">
    <property type="term" value="F:DNA binding"/>
    <property type="evidence" value="ECO:0007669"/>
    <property type="project" value="UniProtKB-KW"/>
</dbReference>
<keyword evidence="4 7" id="KW-0805">Transcription regulation</keyword>
<keyword evidence="3 7" id="KW-0067">ATP-binding</keyword>
<dbReference type="InterPro" id="IPR003796">
    <property type="entry name" value="RNR_NrdR-like"/>
</dbReference>
<proteinExistence type="inferred from homology"/>
<sequence length="166" mass="19182">MRCPACGEADTKVIDSRLAGSGLAIRRRRECGVCEFRFSTVEEVQILDLTVVKRTGQREPYAREKVLSGIKKAFEKRPLTREDLDRLIQIIEQDIQVLRKPEVTSQQIGEIVMRRLKRVDEVAFIRFASVYQGFSDAAAFHRAILRLTPSRIRKLLPTRKKTNRKK</sequence>
<comment type="caution">
    <text evidence="9">The sequence shown here is derived from an EMBL/GenBank/DDBJ whole genome shotgun (WGS) entry which is preliminary data.</text>
</comment>
<dbReference type="Pfam" id="PF03477">
    <property type="entry name" value="ATP-cone"/>
    <property type="match status" value="1"/>
</dbReference>
<evidence type="ECO:0000256" key="2">
    <source>
        <dbReference type="ARBA" id="ARBA00022741"/>
    </source>
</evidence>
<dbReference type="PANTHER" id="PTHR30455">
    <property type="entry name" value="TRANSCRIPTIONAL REPRESSOR NRDR"/>
    <property type="match status" value="1"/>
</dbReference>
<dbReference type="EMBL" id="PFET01000005">
    <property type="protein sequence ID" value="PJE76083.1"/>
    <property type="molecule type" value="Genomic_DNA"/>
</dbReference>
<evidence type="ECO:0000256" key="4">
    <source>
        <dbReference type="ARBA" id="ARBA00023015"/>
    </source>
</evidence>
<dbReference type="GO" id="GO:0045892">
    <property type="term" value="P:negative regulation of DNA-templated transcription"/>
    <property type="evidence" value="ECO:0007669"/>
    <property type="project" value="UniProtKB-UniRule"/>
</dbReference>
<name>A0A2M8LF63_9BACT</name>
<dbReference type="GO" id="GO:0008270">
    <property type="term" value="F:zinc ion binding"/>
    <property type="evidence" value="ECO:0007669"/>
    <property type="project" value="UniProtKB-UniRule"/>
</dbReference>
<dbReference type="HAMAP" id="MF_00440">
    <property type="entry name" value="NrdR"/>
    <property type="match status" value="1"/>
</dbReference>
<evidence type="ECO:0000256" key="1">
    <source>
        <dbReference type="ARBA" id="ARBA00022491"/>
    </source>
</evidence>
<dbReference type="InterPro" id="IPR055173">
    <property type="entry name" value="NrdR-like_N"/>
</dbReference>